<organism evidence="1 2">
    <name type="scientific">Streptomyces incarnatus</name>
    <dbReference type="NCBI Taxonomy" id="665007"/>
    <lineage>
        <taxon>Bacteria</taxon>
        <taxon>Bacillati</taxon>
        <taxon>Actinomycetota</taxon>
        <taxon>Actinomycetes</taxon>
        <taxon>Kitasatosporales</taxon>
        <taxon>Streptomycetaceae</taxon>
        <taxon>Streptomyces</taxon>
    </lineage>
</organism>
<evidence type="ECO:0000313" key="2">
    <source>
        <dbReference type="Proteomes" id="UP000035366"/>
    </source>
</evidence>
<evidence type="ECO:0000313" key="1">
    <source>
        <dbReference type="EMBL" id="AKJ11401.1"/>
    </source>
</evidence>
<dbReference type="RefSeq" id="WP_208899307.1">
    <property type="nucleotide sequence ID" value="NZ_CP011497.1"/>
</dbReference>
<reference evidence="1 2" key="1">
    <citation type="journal article" date="2015" name="ISME J.">
        <title>Draft Genome Sequence of Streptomyces incarnatus NRRL8089, which Produces the Nucleoside Antibiotic Sinefungin.</title>
        <authorList>
            <person name="Oshima K."/>
            <person name="Hattori M."/>
            <person name="Shimizu H."/>
            <person name="Fukuda K."/>
            <person name="Nemoto M."/>
            <person name="Inagaki K."/>
            <person name="Tamura T."/>
        </authorList>
    </citation>
    <scope>NUCLEOTIDE SEQUENCE [LARGE SCALE GENOMIC DNA]</scope>
    <source>
        <strain evidence="1 2">NRRL 8089</strain>
    </source>
</reference>
<name>A0ABM5TKA6_9ACTN</name>
<dbReference type="EMBL" id="CP011497">
    <property type="protein sequence ID" value="AKJ11401.1"/>
    <property type="molecule type" value="Genomic_DNA"/>
</dbReference>
<sequence>MPTYHEILTTDLSTLTTAAEHWDGVAKDFHTQETAYRRDVYGISMGPAWQGMSATVANGHFDVTLKEFQKARTEAKAIASLFRDAHTQFMDLRKKLESARDDAIAQGMKVSDQGVVSYDTGKLSPGDRQALAHDPDYQDSIRKSVASWQALIDQCVKNMDDADAGVAIAFQAVVIDSDTSDGTVNGFNGKAQGDIKKYDAEAAAAAKEARTKPDGWHAKGKTKLTGPDAGFSVTTDPKYGKEGSVKAYADLFHATADGTLTNGDLKLAGVVDGYGGARATANYGFNNKGVVGKAEASVGLRGLTEGRAEYGPYGSLYARADGFAGAEAGVNAKVTKDEVTVGGKAFAGAKGSVAGGGEVAGIGFGATAEGWAGPGAEAWWGYKKDDSGAYHLGGKAGVSPILGGSVGFEITVDPHKLSKTADAAADALGDAAEKVGEGFSSVTNVANWL</sequence>
<protein>
    <recommendedName>
        <fullName evidence="3">WXG100 family type VII secretion target</fullName>
    </recommendedName>
</protein>
<accession>A0ABM5TKA6</accession>
<proteinExistence type="predicted"/>
<evidence type="ECO:0008006" key="3">
    <source>
        <dbReference type="Google" id="ProtNLM"/>
    </source>
</evidence>
<gene>
    <name evidence="1" type="ORF">ABB07_15590</name>
</gene>
<dbReference type="Proteomes" id="UP000035366">
    <property type="component" value="Chromosome"/>
</dbReference>
<keyword evidence="2" id="KW-1185">Reference proteome</keyword>